<dbReference type="Proteomes" id="UP001488838">
    <property type="component" value="Unassembled WGS sequence"/>
</dbReference>
<dbReference type="AlphaFoldDB" id="A0AAW0IMC0"/>
<accession>A0AAW0IMC0</accession>
<feature type="non-terminal residue" evidence="1">
    <location>
        <position position="1"/>
    </location>
</feature>
<evidence type="ECO:0000313" key="1">
    <source>
        <dbReference type="EMBL" id="KAK7815311.1"/>
    </source>
</evidence>
<dbReference type="EMBL" id="JBBHLL010000114">
    <property type="protein sequence ID" value="KAK7815311.1"/>
    <property type="molecule type" value="Genomic_DNA"/>
</dbReference>
<organism evidence="1 2">
    <name type="scientific">Myodes glareolus</name>
    <name type="common">Bank vole</name>
    <name type="synonym">Clethrionomys glareolus</name>
    <dbReference type="NCBI Taxonomy" id="447135"/>
    <lineage>
        <taxon>Eukaryota</taxon>
        <taxon>Metazoa</taxon>
        <taxon>Chordata</taxon>
        <taxon>Craniata</taxon>
        <taxon>Vertebrata</taxon>
        <taxon>Euteleostomi</taxon>
        <taxon>Mammalia</taxon>
        <taxon>Eutheria</taxon>
        <taxon>Euarchontoglires</taxon>
        <taxon>Glires</taxon>
        <taxon>Rodentia</taxon>
        <taxon>Myomorpha</taxon>
        <taxon>Muroidea</taxon>
        <taxon>Cricetidae</taxon>
        <taxon>Arvicolinae</taxon>
        <taxon>Myodes</taxon>
    </lineage>
</organism>
<reference evidence="1 2" key="1">
    <citation type="journal article" date="2023" name="bioRxiv">
        <title>Conserved and derived expression patterns and positive selection on dental genes reveal complex evolutionary context of ever-growing rodent molars.</title>
        <authorList>
            <person name="Calamari Z.T."/>
            <person name="Song A."/>
            <person name="Cohen E."/>
            <person name="Akter M."/>
            <person name="Roy R.D."/>
            <person name="Hallikas O."/>
            <person name="Christensen M.M."/>
            <person name="Li P."/>
            <person name="Marangoni P."/>
            <person name="Jernvall J."/>
            <person name="Klein O.D."/>
        </authorList>
    </citation>
    <scope>NUCLEOTIDE SEQUENCE [LARGE SCALE GENOMIC DNA]</scope>
    <source>
        <strain evidence="1">V071</strain>
    </source>
</reference>
<proteinExistence type="predicted"/>
<protein>
    <submittedName>
        <fullName evidence="1">Uncharacterized protein</fullName>
    </submittedName>
</protein>
<comment type="caution">
    <text evidence="1">The sequence shown here is derived from an EMBL/GenBank/DDBJ whole genome shotgun (WGS) entry which is preliminary data.</text>
</comment>
<name>A0AAW0IMC0_MYOGA</name>
<sequence>PVRNLSHGDFTGFVCSYLEVGITVNTRAVFSVNVSQNGSIRKLPFKAFVPCVSEYTVKGRDQALNEKSTSFALEQQKKILESKWDILQQDRVASSNMDRPCTSYINSLR</sequence>
<evidence type="ECO:0000313" key="2">
    <source>
        <dbReference type="Proteomes" id="UP001488838"/>
    </source>
</evidence>
<keyword evidence="2" id="KW-1185">Reference proteome</keyword>
<gene>
    <name evidence="1" type="ORF">U0070_019155</name>
</gene>